<keyword evidence="2" id="KW-0614">Plasmid</keyword>
<reference evidence="2" key="1">
    <citation type="journal article" date="2020" name="Antimicrob. Agents Chemother.">
        <title>The novel macrolide resistance genes mef(D), msr(F) and msr(H) are present on resistance islands in Macrococcus canis, Macrococcus caseolyticus and Staphylococcus aureus.</title>
        <authorList>
            <person name="Schwendener S."/>
            <person name="Dona V."/>
            <person name="Perreten V."/>
        </authorList>
    </citation>
    <scope>NUCLEOTIDE SEQUENCE</scope>
    <source>
        <strain evidence="2">Epi0076A</strain>
        <plasmid evidence="2">pEpi0076A-1</plasmid>
    </source>
</reference>
<protein>
    <submittedName>
        <fullName evidence="2">Uncharacterized protein</fullName>
    </submittedName>
</protein>
<geneLocation type="plasmid" evidence="3">
    <name>pepi0076a-1</name>
</geneLocation>
<dbReference type="RefSeq" id="WP_164954096.1">
    <property type="nucleotide sequence ID" value="NZ_CP047364.1"/>
</dbReference>
<organism evidence="2 3">
    <name type="scientific">Macrococcoides canis</name>
    <dbReference type="NCBI Taxonomy" id="1855823"/>
    <lineage>
        <taxon>Bacteria</taxon>
        <taxon>Bacillati</taxon>
        <taxon>Bacillota</taxon>
        <taxon>Bacilli</taxon>
        <taxon>Bacillales</taxon>
        <taxon>Staphylococcaceae</taxon>
        <taxon>Macrococcoides</taxon>
    </lineage>
</organism>
<keyword evidence="1" id="KW-0175">Coiled coil</keyword>
<evidence type="ECO:0000256" key="1">
    <source>
        <dbReference type="SAM" id="Coils"/>
    </source>
</evidence>
<dbReference type="Proteomes" id="UP000501122">
    <property type="component" value="Plasmid pEpi0076A-1"/>
</dbReference>
<evidence type="ECO:0000313" key="3">
    <source>
        <dbReference type="Proteomes" id="UP000501122"/>
    </source>
</evidence>
<gene>
    <name evidence="2" type="ORF">GTN30_12630</name>
</gene>
<accession>A0AAE7C186</accession>
<dbReference type="AlphaFoldDB" id="A0AAE7C186"/>
<sequence length="112" mass="12962">MNNNETIEELEPLHSQLDTINVLQVELDKHTERLNTLKHEREHIDNMLELERYITETYGAQLDDHGLNSLIDLCAIEGLTSAKQDRIHAIFNSVAPALSTRKKTFKDYFRGK</sequence>
<feature type="coiled-coil region" evidence="1">
    <location>
        <begin position="20"/>
        <end position="47"/>
    </location>
</feature>
<name>A0AAE7C186_9STAP</name>
<proteinExistence type="predicted"/>
<evidence type="ECO:0000313" key="2">
    <source>
        <dbReference type="EMBL" id="QIH79465.1"/>
    </source>
</evidence>
<dbReference type="EMBL" id="CP047364">
    <property type="protein sequence ID" value="QIH79465.1"/>
    <property type="molecule type" value="Genomic_DNA"/>
</dbReference>